<evidence type="ECO:0000256" key="2">
    <source>
        <dbReference type="ARBA" id="ARBA00022561"/>
    </source>
</evidence>
<organism evidence="4 5">
    <name type="scientific">Emaravirus camelliae</name>
    <dbReference type="NCBI Taxonomy" id="2843907"/>
    <lineage>
        <taxon>Viruses</taxon>
        <taxon>Riboviria</taxon>
        <taxon>Orthornavirae</taxon>
        <taxon>Negarnaviricota</taxon>
        <taxon>Polyploviricotina</taxon>
        <taxon>Bunyaviricetes</taxon>
        <taxon>Elliovirales</taxon>
        <taxon>Fimoviridae</taxon>
        <taxon>Emaravirus</taxon>
    </lineage>
</organism>
<dbReference type="GO" id="GO:0019013">
    <property type="term" value="C:viral nucleocapsid"/>
    <property type="evidence" value="ECO:0007669"/>
    <property type="project" value="UniProtKB-KW"/>
</dbReference>
<dbReference type="RefSeq" id="YP_010840113.1">
    <property type="nucleotide sequence ID" value="NC_078419.1"/>
</dbReference>
<accession>A0A6B9EV68</accession>
<dbReference type="GeneID" id="80557572"/>
<evidence type="ECO:0000256" key="1">
    <source>
        <dbReference type="ARBA" id="ARBA00004328"/>
    </source>
</evidence>
<evidence type="ECO:0000256" key="3">
    <source>
        <dbReference type="ARBA" id="ARBA00022844"/>
    </source>
</evidence>
<evidence type="ECO:0000313" key="4">
    <source>
        <dbReference type="EMBL" id="QGX73505.1"/>
    </source>
</evidence>
<proteinExistence type="predicted"/>
<keyword evidence="2" id="KW-0167">Capsid protein</keyword>
<dbReference type="Proteomes" id="UP000681011">
    <property type="component" value="Genome"/>
</dbReference>
<dbReference type="EMBL" id="MN385575">
    <property type="protein sequence ID" value="QGX73505.1"/>
    <property type="molecule type" value="Genomic_RNA"/>
</dbReference>
<protein>
    <submittedName>
        <fullName evidence="4">Putative nucleocapsid</fullName>
    </submittedName>
</protein>
<sequence length="295" mass="33919">MLGSSGSKIVIGKNKTAIKQYDVDAKVFTESKQFSNFFEKGNVVRNTFNVDDAYYKNSNLGVVIEIYQSIKEIKLELNEQLKRSKFLKIDFPCDGNSVDKVDKNKLYVIKDPVQVNRKFLSVNQLSALVTYIVCKCSFGDTYSWELNSYKNLAVAVNKDLKNHEITNRLALKIGLTQWLKSNNKINRLYYLYVTGFEHLFEFYPEEVVAICLYRATTISDINNEEEKYNSLKNLASKMIKVSNTVATNKTAVDVLNSLNKRNIIENYNELKSLKSGISEEYKDIIDKIMTLFSFN</sequence>
<keyword evidence="3" id="KW-0946">Virion</keyword>
<dbReference type="KEGG" id="vg:80557572"/>
<keyword evidence="4" id="KW-0543">Viral nucleoprotein</keyword>
<comment type="subcellular location">
    <subcellularLocation>
        <location evidence="1">Virion</location>
    </subcellularLocation>
</comment>
<name>A0A6B9EV68_9VIRU</name>
<dbReference type="InterPro" id="IPR057839">
    <property type="entry name" value="Fimo_NCAP"/>
</dbReference>
<reference evidence="4" key="1">
    <citation type="journal article" date="2019" name="J. ISSAAS">
        <title>A complex virome that includes two distinct emaraviruses is associated to virus-like symptoms in Camellia japonica.</title>
        <authorList>
            <person name="Peracchio C."/>
            <person name="Forgia M."/>
            <person name="Chiapello M."/>
            <person name="Vallino M."/>
            <person name="Turina M."/>
            <person name="Ciuffo M."/>
        </authorList>
    </citation>
    <scope>NUCLEOTIDE SEQUENCE</scope>
    <source>
        <strain evidence="4">CAMNGS2018</strain>
    </source>
</reference>
<keyword evidence="5" id="KW-1185">Reference proteome</keyword>
<evidence type="ECO:0000313" key="5">
    <source>
        <dbReference type="Proteomes" id="UP000681011"/>
    </source>
</evidence>
<dbReference type="Pfam" id="PF25629">
    <property type="entry name" value="Fimo_NCAP"/>
    <property type="match status" value="1"/>
</dbReference>